<dbReference type="PRINTS" id="PR00507">
    <property type="entry name" value="N12N6MTFRASE"/>
</dbReference>
<dbReference type="RefSeq" id="WP_232001268.1">
    <property type="nucleotide sequence ID" value="NZ_CAUJPY010000007.1"/>
</dbReference>
<organism evidence="2 3">
    <name type="scientific">Neisseria canis</name>
    <dbReference type="NCBI Taxonomy" id="493"/>
    <lineage>
        <taxon>Bacteria</taxon>
        <taxon>Pseudomonadati</taxon>
        <taxon>Pseudomonadota</taxon>
        <taxon>Betaproteobacteria</taxon>
        <taxon>Neisseriales</taxon>
        <taxon>Neisseriaceae</taxon>
        <taxon>Neisseria</taxon>
    </lineage>
</organism>
<dbReference type="STRING" id="493.BWD07_02555"/>
<evidence type="ECO:0000313" key="2">
    <source>
        <dbReference type="EMBL" id="VEF02424.1"/>
    </source>
</evidence>
<dbReference type="AlphaFoldDB" id="A0A3S4SH29"/>
<name>A0A3S4SH29_9NEIS</name>
<keyword evidence="3" id="KW-1185">Reference proteome</keyword>
<accession>A0A3S4SH29</accession>
<dbReference type="EMBL" id="LR134313">
    <property type="protein sequence ID" value="VEF02424.1"/>
    <property type="molecule type" value="Genomic_DNA"/>
</dbReference>
<dbReference type="SUPFAM" id="SSF53335">
    <property type="entry name" value="S-adenosyl-L-methionine-dependent methyltransferases"/>
    <property type="match status" value="1"/>
</dbReference>
<gene>
    <name evidence="2" type="ORF">NCTC10296_01786</name>
</gene>
<proteinExistence type="predicted"/>
<dbReference type="InterPro" id="IPR029063">
    <property type="entry name" value="SAM-dependent_MTases_sf"/>
</dbReference>
<dbReference type="Gene3D" id="3.40.50.150">
    <property type="entry name" value="Vaccinia Virus protein VP39"/>
    <property type="match status" value="1"/>
</dbReference>
<reference evidence="2 3" key="1">
    <citation type="submission" date="2018-12" db="EMBL/GenBank/DDBJ databases">
        <authorList>
            <consortium name="Pathogen Informatics"/>
        </authorList>
    </citation>
    <scope>NUCLEOTIDE SEQUENCE [LARGE SCALE GENOMIC DNA]</scope>
    <source>
        <strain evidence="2 3">NCTC10296</strain>
    </source>
</reference>
<dbReference type="Proteomes" id="UP000279284">
    <property type="component" value="Chromosome"/>
</dbReference>
<dbReference type="KEGG" id="nci:NCTC10296_01786"/>
<feature type="domain" description="DUF6094" evidence="1">
    <location>
        <begin position="10"/>
        <end position="193"/>
    </location>
</feature>
<dbReference type="InterPro" id="IPR046076">
    <property type="entry name" value="DUF6094"/>
</dbReference>
<evidence type="ECO:0000313" key="3">
    <source>
        <dbReference type="Proteomes" id="UP000279284"/>
    </source>
</evidence>
<evidence type="ECO:0000259" key="1">
    <source>
        <dbReference type="Pfam" id="PF19587"/>
    </source>
</evidence>
<protein>
    <recommendedName>
        <fullName evidence="1">DUF6094 domain-containing protein</fullName>
    </recommendedName>
</protein>
<dbReference type="CDD" id="cd02440">
    <property type="entry name" value="AdoMet_MTases"/>
    <property type="match status" value="1"/>
</dbReference>
<dbReference type="Pfam" id="PF19587">
    <property type="entry name" value="DUF6094"/>
    <property type="match status" value="1"/>
</dbReference>
<sequence>MEKNHLMHPRVANNHRDNGYFPTDYGTLQAIASRLTADGGQIRIFDPCCGEGHALETLAGYLEAGGTQCHSFGIELDAERAEAAKGRLNHVICADVENCTMQAGGVGLLFLNPPYGFTATDQLSNLRTKRLEEIFFAKTFGTLQVGGVLLLIVPEAALTEHLTYEIATHCIDVRMFRAAVDTYRQYVITAVRPKNRATIGKKLAEAQQRLLMDFASAPGCETPGDILYRIPAVTGKTFRPMSFKLEQNILAGELKQQRSRTLWPHFGQYFGAAAAAEKRRPLCALGQWHAALALAAGQVNGIVTAADGRRLLVKGSTHKTRVETKSEEYDAKDRLIVTLTATDRFVPSIRAVNLTEGSPDYGRVLTIK</sequence>